<evidence type="ECO:0000313" key="8">
    <source>
        <dbReference type="Proteomes" id="UP000215332"/>
    </source>
</evidence>
<reference evidence="7 8" key="1">
    <citation type="submission" date="2017-06" db="EMBL/GenBank/DDBJ databases">
        <authorList>
            <consortium name="Pathogen Informatics"/>
        </authorList>
    </citation>
    <scope>NUCLEOTIDE SEQUENCE [LARGE SCALE GENOMIC DNA]</scope>
    <source>
        <strain evidence="7 8">NCTC11865</strain>
    </source>
</reference>
<dbReference type="InterPro" id="IPR011004">
    <property type="entry name" value="Trimer_LpxA-like_sf"/>
</dbReference>
<dbReference type="PANTHER" id="PTHR23416">
    <property type="entry name" value="SIALIC ACID SYNTHASE-RELATED"/>
    <property type="match status" value="1"/>
</dbReference>
<gene>
    <name evidence="7" type="primary">maa</name>
    <name evidence="7" type="ORF">SAMEA4412665_01137</name>
</gene>
<evidence type="ECO:0000256" key="3">
    <source>
        <dbReference type="ARBA" id="ARBA00022737"/>
    </source>
</evidence>
<comment type="similarity">
    <text evidence="1">Belongs to the transferase hexapeptide repeat family.</text>
</comment>
<dbReference type="Gene3D" id="2.160.10.10">
    <property type="entry name" value="Hexapeptide repeat proteins"/>
    <property type="match status" value="1"/>
</dbReference>
<dbReference type="InterPro" id="IPR024688">
    <property type="entry name" value="Mac_dom"/>
</dbReference>
<feature type="region of interest" description="Disordered" evidence="5">
    <location>
        <begin position="1"/>
        <end position="22"/>
    </location>
</feature>
<dbReference type="SUPFAM" id="SSF51161">
    <property type="entry name" value="Trimeric LpxA-like enzymes"/>
    <property type="match status" value="1"/>
</dbReference>
<keyword evidence="2 7" id="KW-0808">Transferase</keyword>
<dbReference type="Proteomes" id="UP000215332">
    <property type="component" value="Chromosome 1"/>
</dbReference>
<feature type="compositionally biased region" description="Basic and acidic residues" evidence="5">
    <location>
        <begin position="12"/>
        <end position="22"/>
    </location>
</feature>
<dbReference type="KEGG" id="cgrn:4412665_01137"/>
<dbReference type="SMART" id="SM01266">
    <property type="entry name" value="Mac"/>
    <property type="match status" value="1"/>
</dbReference>
<keyword evidence="4 7" id="KW-0012">Acyltransferase</keyword>
<dbReference type="GO" id="GO:0008925">
    <property type="term" value="F:maltose O-acetyltransferase activity"/>
    <property type="evidence" value="ECO:0007669"/>
    <property type="project" value="UniProtKB-EC"/>
</dbReference>
<dbReference type="GO" id="GO:0005829">
    <property type="term" value="C:cytosol"/>
    <property type="evidence" value="ECO:0007669"/>
    <property type="project" value="TreeGrafter"/>
</dbReference>
<accession>A0A239WKW8</accession>
<dbReference type="PROSITE" id="PS00101">
    <property type="entry name" value="HEXAPEP_TRANSFERASES"/>
    <property type="match status" value="1"/>
</dbReference>
<name>A0A239WKW8_9ACTN</name>
<dbReference type="AlphaFoldDB" id="A0A239WKW8"/>
<evidence type="ECO:0000313" key="7">
    <source>
        <dbReference type="EMBL" id="SNV34553.1"/>
    </source>
</evidence>
<proteinExistence type="inferred from homology"/>
<dbReference type="Pfam" id="PF12464">
    <property type="entry name" value="Mac"/>
    <property type="match status" value="1"/>
</dbReference>
<evidence type="ECO:0000256" key="2">
    <source>
        <dbReference type="ARBA" id="ARBA00022679"/>
    </source>
</evidence>
<feature type="domain" description="Maltose/galactoside acetyltransferase" evidence="6">
    <location>
        <begin position="24"/>
        <end position="78"/>
    </location>
</feature>
<keyword evidence="3" id="KW-0677">Repeat</keyword>
<dbReference type="PANTHER" id="PTHR23416:SF23">
    <property type="entry name" value="ACETYLTRANSFERASE C18B11.09C-RELATED"/>
    <property type="match status" value="1"/>
</dbReference>
<dbReference type="EC" id="2.3.1.79" evidence="7"/>
<dbReference type="Pfam" id="PF00132">
    <property type="entry name" value="Hexapep"/>
    <property type="match status" value="1"/>
</dbReference>
<evidence type="ECO:0000256" key="1">
    <source>
        <dbReference type="ARBA" id="ARBA00007274"/>
    </source>
</evidence>
<dbReference type="EMBL" id="LT906441">
    <property type="protein sequence ID" value="SNV34553.1"/>
    <property type="molecule type" value="Genomic_DNA"/>
</dbReference>
<evidence type="ECO:0000256" key="4">
    <source>
        <dbReference type="ARBA" id="ARBA00023315"/>
    </source>
</evidence>
<dbReference type="InterPro" id="IPR001451">
    <property type="entry name" value="Hexapep"/>
</dbReference>
<organism evidence="7 8">
    <name type="scientific">Cutibacterium granulosum</name>
    <dbReference type="NCBI Taxonomy" id="33011"/>
    <lineage>
        <taxon>Bacteria</taxon>
        <taxon>Bacillati</taxon>
        <taxon>Actinomycetota</taxon>
        <taxon>Actinomycetes</taxon>
        <taxon>Propionibacteriales</taxon>
        <taxon>Propionibacteriaceae</taxon>
        <taxon>Cutibacterium</taxon>
    </lineage>
</organism>
<dbReference type="InterPro" id="IPR051159">
    <property type="entry name" value="Hexapeptide_acetyltransf"/>
</dbReference>
<protein>
    <submittedName>
        <fullName evidence="7">Maltose O-acetyltransferase</fullName>
        <ecNumber evidence="7">2.3.1.79</ecNumber>
    </submittedName>
</protein>
<dbReference type="InterPro" id="IPR018357">
    <property type="entry name" value="Hexapep_transf_CS"/>
</dbReference>
<evidence type="ECO:0000259" key="6">
    <source>
        <dbReference type="SMART" id="SM01266"/>
    </source>
</evidence>
<dbReference type="FunFam" id="2.160.10.10:FF:000025">
    <property type="entry name" value="Hexapeptide-repeat containing-acetyltransferase"/>
    <property type="match status" value="1"/>
</dbReference>
<evidence type="ECO:0000256" key="5">
    <source>
        <dbReference type="SAM" id="MobiDB-lite"/>
    </source>
</evidence>
<dbReference type="CDD" id="cd03357">
    <property type="entry name" value="LbH_MAT_GAT"/>
    <property type="match status" value="1"/>
</dbReference>
<sequence>MPSCPPDTVDPMTDHFAGDPRTNRERMLAGDLYIADDPESSRIAERGARLADAYYRAFLNDPDSAIPLLAELLGELGEDAVIKPPLYVDYGENIHFGARSFANYNLTALDVAEIRIGTDCQIGPNVQLLTPTHPIDPDLRRDRLEAAKPITIGNNVWLGGGAIVCPGVTIGEDSVIGAGAVVTKDIPAGSIAVGNPARVIGSVYDRKGE</sequence>